<evidence type="ECO:0000256" key="1">
    <source>
        <dbReference type="SAM" id="MobiDB-lite"/>
    </source>
</evidence>
<evidence type="ECO:0000313" key="2">
    <source>
        <dbReference type="EMBL" id="AFJ69183.1"/>
    </source>
</evidence>
<reference evidence="2" key="1">
    <citation type="journal article" date="2012" name="Bioengineered">
        <title>Additional insights into the genome of the oleaginous model alga Nannochloropsis gaditana.</title>
        <authorList>
            <person name="Jinkerson R.E."/>
            <person name="Radakovits R."/>
            <person name="Posewitz M.C."/>
        </authorList>
    </citation>
    <scope>NUCLEOTIDE SEQUENCE</scope>
    <source>
        <strain evidence="2">CCMP526</strain>
    </source>
</reference>
<gene>
    <name evidence="2" type="ORF">NGATSA_3050600</name>
</gene>
<feature type="region of interest" description="Disordered" evidence="1">
    <location>
        <begin position="49"/>
        <end position="82"/>
    </location>
</feature>
<sequence>VAESSQVLWRQGPVHPDLVRLPMEEGGAKDGIGDTTVVGEEDETSALLVEPTHGKNPPGEGQGADDVVGDPLVGRTDDATWI</sequence>
<dbReference type="EMBL" id="JU977802">
    <property type="protein sequence ID" value="AFJ69183.1"/>
    <property type="molecule type" value="mRNA"/>
</dbReference>
<organism evidence="2">
    <name type="scientific">Nannochloropsis gaditana (strain CCMP526)</name>
    <name type="common">Green microalga</name>
    <name type="synonym">Microchloropsis gaditana</name>
    <dbReference type="NCBI Taxonomy" id="1093141"/>
    <lineage>
        <taxon>Eukaryota</taxon>
        <taxon>Sar</taxon>
        <taxon>Stramenopiles</taxon>
        <taxon>Ochrophyta</taxon>
        <taxon>Eustigmatophyceae</taxon>
        <taxon>Eustigmatales</taxon>
        <taxon>Monodopsidaceae</taxon>
        <taxon>Nannochloropsis</taxon>
    </lineage>
</organism>
<feature type="non-terminal residue" evidence="2">
    <location>
        <position position="1"/>
    </location>
</feature>
<name>I2CQK0_NANGC</name>
<accession>I2CQK0</accession>
<proteinExistence type="evidence at transcript level"/>
<feature type="non-terminal residue" evidence="2">
    <location>
        <position position="82"/>
    </location>
</feature>
<protein>
    <submittedName>
        <fullName evidence="2">Uncharacterized protein</fullName>
    </submittedName>
</protein>
<dbReference type="AlphaFoldDB" id="I2CQK0"/>
<reference evidence="2" key="2">
    <citation type="journal article" date="2012" name="Nat. Commun.">
        <title>Draft genome sequence and genetic transformation of the oleaginous alga Nannochloropis gaditana.</title>
        <authorList>
            <person name="Radakovits R."/>
            <person name="Jinkerson R.E."/>
            <person name="Fuerstenberg S.I."/>
            <person name="Tae H."/>
            <person name="Settlage R.E."/>
            <person name="Boore J.L."/>
            <person name="Posewitz M.C."/>
        </authorList>
    </citation>
    <scope>NUCLEOTIDE SEQUENCE</scope>
    <source>
        <strain evidence="2">CCMP526</strain>
    </source>
</reference>